<feature type="transmembrane region" description="Helical" evidence="2">
    <location>
        <begin position="143"/>
        <end position="169"/>
    </location>
</feature>
<feature type="transmembrane region" description="Helical" evidence="2">
    <location>
        <begin position="489"/>
        <end position="512"/>
    </location>
</feature>
<feature type="transmembrane region" description="Helical" evidence="2">
    <location>
        <begin position="310"/>
        <end position="333"/>
    </location>
</feature>
<feature type="transmembrane region" description="Helical" evidence="2">
    <location>
        <begin position="54"/>
        <end position="77"/>
    </location>
</feature>
<dbReference type="Proteomes" id="UP001053296">
    <property type="component" value="Chromosome"/>
</dbReference>
<feature type="transmembrane region" description="Helical" evidence="2">
    <location>
        <begin position="98"/>
        <end position="123"/>
    </location>
</feature>
<evidence type="ECO:0000313" key="4">
    <source>
        <dbReference type="Proteomes" id="UP001053296"/>
    </source>
</evidence>
<evidence type="ECO:0000256" key="1">
    <source>
        <dbReference type="SAM" id="MobiDB-lite"/>
    </source>
</evidence>
<organism evidence="3 4">
    <name type="scientific">Pseudodesulfovibrio sediminis</name>
    <dbReference type="NCBI Taxonomy" id="2810563"/>
    <lineage>
        <taxon>Bacteria</taxon>
        <taxon>Pseudomonadati</taxon>
        <taxon>Thermodesulfobacteriota</taxon>
        <taxon>Desulfovibrionia</taxon>
        <taxon>Desulfovibrionales</taxon>
        <taxon>Desulfovibrionaceae</taxon>
    </lineage>
</organism>
<proteinExistence type="predicted"/>
<evidence type="ECO:0000256" key="2">
    <source>
        <dbReference type="SAM" id="Phobius"/>
    </source>
</evidence>
<dbReference type="RefSeq" id="WP_229596773.1">
    <property type="nucleotide sequence ID" value="NZ_AP024485.1"/>
</dbReference>
<feature type="transmembrane region" description="Helical" evidence="2">
    <location>
        <begin position="345"/>
        <end position="376"/>
    </location>
</feature>
<feature type="transmembrane region" description="Helical" evidence="2">
    <location>
        <begin position="21"/>
        <end position="38"/>
    </location>
</feature>
<protein>
    <submittedName>
        <fullName evidence="3">Uncharacterized protein</fullName>
    </submittedName>
</protein>
<dbReference type="EMBL" id="AP024485">
    <property type="protein sequence ID" value="BCS88519.1"/>
    <property type="molecule type" value="Genomic_DNA"/>
</dbReference>
<feature type="transmembrane region" description="Helical" evidence="2">
    <location>
        <begin position="190"/>
        <end position="214"/>
    </location>
</feature>
<feature type="transmembrane region" description="Helical" evidence="2">
    <location>
        <begin position="220"/>
        <end position="244"/>
    </location>
</feature>
<accession>A0ABN6ETF2</accession>
<sequence length="591" mass="64316">MEKASFVQAISKTNLLLTSRKGLFGLYAFLFFFLGLWIDSNLLGRETGDVSSRAVVFVLISYFLYFIGDISLSNFTVASLRSQTSFFPDSPLWGVVRYFLYTLAISLIVGAAFAVGLLLPGIWLALTMDLSSGVVLESVGAPFFLLMIPGALLAVFLVGRWVMALFSAAVGDTYGLTDSWHMTNGYSVKLTLILALGVGLPIGVEIACGAMFNFDLGNPPLLFTLVSNGISAALCLWMNTYLAVLYEDLRERYTVSFQVVPETDPASVAEVIHTPNSQIEKARFTMSDKISPIAVIKEACAIFWARKWSFLGLILLLFVVLTVLQFGSLVGFAPMSDPANLGADVLVKAVVFGLVSLVAMILFSLFVATLLNHLAITHMRGAGRLLPERFLRTMWRVFVRGFILFVTLLVVELVLLAPIILFVTTLSPASGEINLQFVLVMLVYLPVFLFLLTGLMLRLSVMIPGAAVGHVVSLKEAWAMTRGHTWRMIGWYFLLVLVIALVAGLMTAPAFLLGGESFGVMAVILSVGAAVVTLWGYGIMVVSIPVWYERLRLRYESNSAGPEPAMAPESDQSAPQTDVGPYAETAPGGTE</sequence>
<feature type="region of interest" description="Disordered" evidence="1">
    <location>
        <begin position="559"/>
        <end position="591"/>
    </location>
</feature>
<name>A0ABN6ETF2_9BACT</name>
<feature type="transmembrane region" description="Helical" evidence="2">
    <location>
        <begin position="397"/>
        <end position="423"/>
    </location>
</feature>
<keyword evidence="2" id="KW-0812">Transmembrane</keyword>
<keyword evidence="2" id="KW-1133">Transmembrane helix</keyword>
<gene>
    <name evidence="3" type="ORF">PSDVSF_17610</name>
</gene>
<evidence type="ECO:0000313" key="3">
    <source>
        <dbReference type="EMBL" id="BCS88519.1"/>
    </source>
</evidence>
<keyword evidence="2" id="KW-0472">Membrane</keyword>
<feature type="transmembrane region" description="Helical" evidence="2">
    <location>
        <begin position="518"/>
        <end position="548"/>
    </location>
</feature>
<feature type="transmembrane region" description="Helical" evidence="2">
    <location>
        <begin position="435"/>
        <end position="457"/>
    </location>
</feature>
<reference evidence="3" key="1">
    <citation type="journal article" date="2022" name="Arch. Microbiol.">
        <title>Pseudodesulfovibrio sediminis sp. nov., a mesophilic and neutrophilic sulfate-reducing bacterium isolated from sediment of a brackish lake.</title>
        <authorList>
            <person name="Takahashi A."/>
            <person name="Kojima H."/>
            <person name="Watanabe M."/>
            <person name="Fukui M."/>
        </authorList>
    </citation>
    <scope>NUCLEOTIDE SEQUENCE</scope>
    <source>
        <strain evidence="3">SF6</strain>
    </source>
</reference>
<keyword evidence="4" id="KW-1185">Reference proteome</keyword>